<protein>
    <recommendedName>
        <fullName evidence="17">Receptor-like serine/threonine-protein kinase</fullName>
        <ecNumber evidence="17">2.7.11.1</ecNumber>
    </recommendedName>
</protein>
<dbReference type="PROSITE" id="PS00107">
    <property type="entry name" value="PROTEIN_KINASE_ATP"/>
    <property type="match status" value="1"/>
</dbReference>
<dbReference type="InterPro" id="IPR000858">
    <property type="entry name" value="S_locus_glycoprot_dom"/>
</dbReference>
<comment type="subcellular location">
    <subcellularLocation>
        <location evidence="1">Membrane</location>
        <topology evidence="1">Single-pass type I membrane protein</topology>
    </subcellularLocation>
</comment>
<dbReference type="FunFam" id="3.30.200.20:FF:000059">
    <property type="entry name" value="S-receptor-like serine/threonine-protein kinase"/>
    <property type="match status" value="1"/>
</dbReference>
<dbReference type="Gene3D" id="3.30.200.20">
    <property type="entry name" value="Phosphorylase Kinase, domain 1"/>
    <property type="match status" value="1"/>
</dbReference>
<dbReference type="EC" id="2.7.11.1" evidence="17"/>
<evidence type="ECO:0000256" key="11">
    <source>
        <dbReference type="ARBA" id="ARBA00023136"/>
    </source>
</evidence>
<evidence type="ECO:0000256" key="14">
    <source>
        <dbReference type="ARBA" id="ARBA00023180"/>
    </source>
</evidence>
<comment type="caution">
    <text evidence="23">The sequence shown here is derived from an EMBL/GenBank/DDBJ whole genome shotgun (WGS) entry which is preliminary data.</text>
</comment>
<evidence type="ECO:0000256" key="16">
    <source>
        <dbReference type="ARBA" id="ARBA00048679"/>
    </source>
</evidence>
<dbReference type="PROSITE" id="PS00108">
    <property type="entry name" value="PROTEIN_KINASE_ST"/>
    <property type="match status" value="1"/>
</dbReference>
<dbReference type="PIRSF" id="PIRSF000641">
    <property type="entry name" value="SRK"/>
    <property type="match status" value="1"/>
</dbReference>
<dbReference type="PROSITE" id="PS50948">
    <property type="entry name" value="PAN"/>
    <property type="match status" value="1"/>
</dbReference>
<dbReference type="InterPro" id="IPR008271">
    <property type="entry name" value="Ser/Thr_kinase_AS"/>
</dbReference>
<keyword evidence="12" id="KW-1015">Disulfide bond</keyword>
<evidence type="ECO:0000256" key="2">
    <source>
        <dbReference type="ARBA" id="ARBA00022527"/>
    </source>
</evidence>
<evidence type="ECO:0000259" key="21">
    <source>
        <dbReference type="PROSITE" id="PS50927"/>
    </source>
</evidence>
<keyword evidence="24" id="KW-1185">Reference proteome</keyword>
<keyword evidence="11 19" id="KW-0472">Membrane</keyword>
<evidence type="ECO:0000256" key="19">
    <source>
        <dbReference type="SAM" id="Phobius"/>
    </source>
</evidence>
<proteinExistence type="inferred from homology"/>
<evidence type="ECO:0000256" key="10">
    <source>
        <dbReference type="ARBA" id="ARBA00022989"/>
    </source>
</evidence>
<keyword evidence="6" id="KW-0732">Signal</keyword>
<dbReference type="Proteomes" id="UP001314170">
    <property type="component" value="Unassembled WGS sequence"/>
</dbReference>
<keyword evidence="13" id="KW-0675">Receptor</keyword>
<gene>
    <name evidence="23" type="ORF">DCAF_LOCUS27761</name>
</gene>
<dbReference type="InterPro" id="IPR017441">
    <property type="entry name" value="Protein_kinase_ATP_BS"/>
</dbReference>
<evidence type="ECO:0000256" key="4">
    <source>
        <dbReference type="ARBA" id="ARBA00022679"/>
    </source>
</evidence>
<keyword evidence="5 19" id="KW-0812">Transmembrane</keyword>
<keyword evidence="14" id="KW-0325">Glycoprotein</keyword>
<dbReference type="Gene3D" id="2.90.10.10">
    <property type="entry name" value="Bulb-type lectin domain"/>
    <property type="match status" value="1"/>
</dbReference>
<dbReference type="SMART" id="SM00220">
    <property type="entry name" value="S_TKc"/>
    <property type="match status" value="1"/>
</dbReference>
<evidence type="ECO:0000256" key="15">
    <source>
        <dbReference type="ARBA" id="ARBA00047899"/>
    </source>
</evidence>
<evidence type="ECO:0000256" key="12">
    <source>
        <dbReference type="ARBA" id="ARBA00023157"/>
    </source>
</evidence>
<dbReference type="PROSITE" id="PS50011">
    <property type="entry name" value="PROTEIN_KINASE_DOM"/>
    <property type="match status" value="1"/>
</dbReference>
<dbReference type="InterPro" id="IPR024171">
    <property type="entry name" value="SRK-like_kinase"/>
</dbReference>
<evidence type="ECO:0000256" key="18">
    <source>
        <dbReference type="PROSITE-ProRule" id="PRU10141"/>
    </source>
</evidence>
<feature type="domain" description="Protein kinase" evidence="20">
    <location>
        <begin position="569"/>
        <end position="847"/>
    </location>
</feature>
<keyword evidence="10 19" id="KW-1133">Transmembrane helix</keyword>
<evidence type="ECO:0000313" key="23">
    <source>
        <dbReference type="EMBL" id="CAK7357472.1"/>
    </source>
</evidence>
<keyword evidence="3" id="KW-0245">EGF-like domain</keyword>
<dbReference type="GO" id="GO:0005524">
    <property type="term" value="F:ATP binding"/>
    <property type="evidence" value="ECO:0007669"/>
    <property type="project" value="UniProtKB-UniRule"/>
</dbReference>
<reference evidence="23 24" key="1">
    <citation type="submission" date="2024-01" db="EMBL/GenBank/DDBJ databases">
        <authorList>
            <person name="Waweru B."/>
        </authorList>
    </citation>
    <scope>NUCLEOTIDE SEQUENCE [LARGE SCALE GENOMIC DNA]</scope>
</reference>
<feature type="domain" description="Bulb-type lectin" evidence="21">
    <location>
        <begin position="70"/>
        <end position="202"/>
    </location>
</feature>
<keyword evidence="8 17" id="KW-0418">Kinase</keyword>
<dbReference type="InterPro" id="IPR000719">
    <property type="entry name" value="Prot_kinase_dom"/>
</dbReference>
<dbReference type="Pfam" id="PF00069">
    <property type="entry name" value="Pkinase"/>
    <property type="match status" value="1"/>
</dbReference>
<evidence type="ECO:0000313" key="24">
    <source>
        <dbReference type="Proteomes" id="UP001314170"/>
    </source>
</evidence>
<dbReference type="PANTHER" id="PTHR47974">
    <property type="entry name" value="OS07G0415500 PROTEIN"/>
    <property type="match status" value="1"/>
</dbReference>
<accession>A0AAV1STV4</accession>
<dbReference type="CDD" id="cd00028">
    <property type="entry name" value="B_lectin"/>
    <property type="match status" value="1"/>
</dbReference>
<evidence type="ECO:0000259" key="22">
    <source>
        <dbReference type="PROSITE" id="PS50948"/>
    </source>
</evidence>
<dbReference type="SUPFAM" id="SSF56112">
    <property type="entry name" value="Protein kinase-like (PK-like)"/>
    <property type="match status" value="1"/>
</dbReference>
<keyword evidence="7 17" id="KW-0547">Nucleotide-binding</keyword>
<dbReference type="Pfam" id="PF00954">
    <property type="entry name" value="S_locus_glycop"/>
    <property type="match status" value="1"/>
</dbReference>
<name>A0AAV1STV4_9ROSI</name>
<sequence>MGIVTVCSPFVQCSLPKWYPVFTFRMVETVALTEIVSTAELKTEISGLADTEMPKEGSTKDLYIEWTGPTFFTASYDTLSKGSSLSVENRNDVMTSPSGIFSAGFFPVADNAYYFAIWFNEHPSCGANCTIVWMANRDQPVNGKKSELSLLLSGNLVISDAGQSTVWASNTVSQSSVSLYLYDNGNLLLCETDGDGVRVLWQSFIFPTDTLLPQQLLSKDSQLVSSRSRTNYSSGFYKFHFASDDNVLRLRYDGPDTSSIYWPDQWILSWDNGRSTFNNNRIAFVDSLGKFISSDNFTFMSEDYGMRVQRRLKMDFDGNLRMYSRENWTNTWTVSWQAMSQPCRIHGICGPNSMCNYVPSSGRKCSCLPGFKVKDHSDWSLGCEAELNHTSCSRDEISYLQLAKVEFFGYDYGFFINYTVPMCKELCSQICNCKGFQIRFSKHYYPSNIPYCYLKSALLNGAKSANFEEDFYLKVAKTSVSSNTTVEEFRLDCSAVDAVKLINRTYSKGHQNGSLIFVLWFACGVGVVEFLLVFSVLFFLLRTRNNQGYIGIATSFRKFTFSELKKATRGFSEEIGRGGGGTVYKGVLSDHRVAAIKKLNEANQGEAEFRAEFSIIGKLNHMNLIEMWGYCAEGKHRLLVYSYMEHGSLADNLASNALDWQKRFEIAVGTAKGLAYLHEECVEWVLHCDVKPQNILLDSNYQPKVSDFGLSRPLKRGSTSRGVNSNFSMIRGTRGYMAPEWVFNLPITSKVDVYSYGIVLLEIASGKSPAMEIEHERLVTWVREKEKDNTAKDSWIEMIADPKLEGKYDKDKMEILVMVALKCVNEDKDARPTMRQVVEMLLPHENGSC</sequence>
<dbReference type="SMART" id="SM00108">
    <property type="entry name" value="B_lectin"/>
    <property type="match status" value="1"/>
</dbReference>
<evidence type="ECO:0000256" key="5">
    <source>
        <dbReference type="ARBA" id="ARBA00022692"/>
    </source>
</evidence>
<evidence type="ECO:0000259" key="20">
    <source>
        <dbReference type="PROSITE" id="PS50011"/>
    </source>
</evidence>
<comment type="catalytic activity">
    <reaction evidence="16 17">
        <text>L-seryl-[protein] + ATP = O-phospho-L-seryl-[protein] + ADP + H(+)</text>
        <dbReference type="Rhea" id="RHEA:17989"/>
        <dbReference type="Rhea" id="RHEA-COMP:9863"/>
        <dbReference type="Rhea" id="RHEA-COMP:11604"/>
        <dbReference type="ChEBI" id="CHEBI:15378"/>
        <dbReference type="ChEBI" id="CHEBI:29999"/>
        <dbReference type="ChEBI" id="CHEBI:30616"/>
        <dbReference type="ChEBI" id="CHEBI:83421"/>
        <dbReference type="ChEBI" id="CHEBI:456216"/>
        <dbReference type="EC" id="2.7.11.1"/>
    </reaction>
</comment>
<evidence type="ECO:0000256" key="8">
    <source>
        <dbReference type="ARBA" id="ARBA00022777"/>
    </source>
</evidence>
<evidence type="ECO:0000256" key="3">
    <source>
        <dbReference type="ARBA" id="ARBA00022536"/>
    </source>
</evidence>
<dbReference type="EMBL" id="CAWUPB010001199">
    <property type="protein sequence ID" value="CAK7357472.1"/>
    <property type="molecule type" value="Genomic_DNA"/>
</dbReference>
<keyword evidence="9 17" id="KW-0067">ATP-binding</keyword>
<dbReference type="Gene3D" id="1.10.510.10">
    <property type="entry name" value="Transferase(Phosphotransferase) domain 1"/>
    <property type="match status" value="1"/>
</dbReference>
<evidence type="ECO:0000256" key="17">
    <source>
        <dbReference type="PIRNR" id="PIRNR000641"/>
    </source>
</evidence>
<dbReference type="SUPFAM" id="SSF51110">
    <property type="entry name" value="alpha-D-mannose-specific plant lectins"/>
    <property type="match status" value="1"/>
</dbReference>
<comment type="catalytic activity">
    <reaction evidence="15 17">
        <text>L-threonyl-[protein] + ATP = O-phospho-L-threonyl-[protein] + ADP + H(+)</text>
        <dbReference type="Rhea" id="RHEA:46608"/>
        <dbReference type="Rhea" id="RHEA-COMP:11060"/>
        <dbReference type="Rhea" id="RHEA-COMP:11605"/>
        <dbReference type="ChEBI" id="CHEBI:15378"/>
        <dbReference type="ChEBI" id="CHEBI:30013"/>
        <dbReference type="ChEBI" id="CHEBI:30616"/>
        <dbReference type="ChEBI" id="CHEBI:61977"/>
        <dbReference type="ChEBI" id="CHEBI:456216"/>
        <dbReference type="EC" id="2.7.11.1"/>
    </reaction>
</comment>
<feature type="domain" description="Apple" evidence="22">
    <location>
        <begin position="392"/>
        <end position="476"/>
    </location>
</feature>
<dbReference type="PROSITE" id="PS50927">
    <property type="entry name" value="BULB_LECTIN"/>
    <property type="match status" value="1"/>
</dbReference>
<organism evidence="23 24">
    <name type="scientific">Dovyalis caffra</name>
    <dbReference type="NCBI Taxonomy" id="77055"/>
    <lineage>
        <taxon>Eukaryota</taxon>
        <taxon>Viridiplantae</taxon>
        <taxon>Streptophyta</taxon>
        <taxon>Embryophyta</taxon>
        <taxon>Tracheophyta</taxon>
        <taxon>Spermatophyta</taxon>
        <taxon>Magnoliopsida</taxon>
        <taxon>eudicotyledons</taxon>
        <taxon>Gunneridae</taxon>
        <taxon>Pentapetalae</taxon>
        <taxon>rosids</taxon>
        <taxon>fabids</taxon>
        <taxon>Malpighiales</taxon>
        <taxon>Salicaceae</taxon>
        <taxon>Flacourtieae</taxon>
        <taxon>Dovyalis</taxon>
    </lineage>
</organism>
<keyword evidence="2 17" id="KW-0723">Serine/threonine-protein kinase</keyword>
<evidence type="ECO:0000256" key="7">
    <source>
        <dbReference type="ARBA" id="ARBA00022741"/>
    </source>
</evidence>
<evidence type="ECO:0000256" key="9">
    <source>
        <dbReference type="ARBA" id="ARBA00022840"/>
    </source>
</evidence>
<dbReference type="InterPro" id="IPR036426">
    <property type="entry name" value="Bulb-type_lectin_dom_sf"/>
</dbReference>
<dbReference type="Pfam" id="PF01453">
    <property type="entry name" value="B_lectin"/>
    <property type="match status" value="1"/>
</dbReference>
<evidence type="ECO:0000256" key="6">
    <source>
        <dbReference type="ARBA" id="ARBA00022729"/>
    </source>
</evidence>
<keyword evidence="4 17" id="KW-0808">Transferase</keyword>
<dbReference type="InterPro" id="IPR003609">
    <property type="entry name" value="Pan_app"/>
</dbReference>
<dbReference type="GO" id="GO:0016020">
    <property type="term" value="C:membrane"/>
    <property type="evidence" value="ECO:0007669"/>
    <property type="project" value="UniProtKB-SubCell"/>
</dbReference>
<comment type="similarity">
    <text evidence="17">Belongs to the protein kinase superfamily. Ser/Thr protein kinase family.</text>
</comment>
<dbReference type="AlphaFoldDB" id="A0AAV1STV4"/>
<feature type="transmembrane region" description="Helical" evidence="19">
    <location>
        <begin position="517"/>
        <end position="541"/>
    </location>
</feature>
<dbReference type="InterPro" id="IPR011009">
    <property type="entry name" value="Kinase-like_dom_sf"/>
</dbReference>
<evidence type="ECO:0000256" key="1">
    <source>
        <dbReference type="ARBA" id="ARBA00004479"/>
    </source>
</evidence>
<evidence type="ECO:0000256" key="13">
    <source>
        <dbReference type="ARBA" id="ARBA00023170"/>
    </source>
</evidence>
<dbReference type="GO" id="GO:0004674">
    <property type="term" value="F:protein serine/threonine kinase activity"/>
    <property type="evidence" value="ECO:0007669"/>
    <property type="project" value="UniProtKB-KW"/>
</dbReference>
<dbReference type="GO" id="GO:0048544">
    <property type="term" value="P:recognition of pollen"/>
    <property type="evidence" value="ECO:0007669"/>
    <property type="project" value="InterPro"/>
</dbReference>
<dbReference type="FunFam" id="1.10.510.10:FF:000537">
    <property type="entry name" value="Putative receptor-like protein kinase"/>
    <property type="match status" value="1"/>
</dbReference>
<dbReference type="CDD" id="cd14066">
    <property type="entry name" value="STKc_IRAK"/>
    <property type="match status" value="1"/>
</dbReference>
<dbReference type="PANTHER" id="PTHR47974:SF26">
    <property type="entry name" value="RECEPTOR-LIKE SERINE_THREONINE-PROTEIN KINASE"/>
    <property type="match status" value="1"/>
</dbReference>
<dbReference type="InterPro" id="IPR001480">
    <property type="entry name" value="Bulb-type_lectin_dom"/>
</dbReference>
<feature type="binding site" evidence="18">
    <location>
        <position position="598"/>
    </location>
    <ligand>
        <name>ATP</name>
        <dbReference type="ChEBI" id="CHEBI:30616"/>
    </ligand>
</feature>